<proteinExistence type="predicted"/>
<keyword evidence="4 5" id="KW-0472">Membrane</keyword>
<feature type="transmembrane region" description="Helical" evidence="5">
    <location>
        <begin position="141"/>
        <end position="164"/>
    </location>
</feature>
<dbReference type="Gene3D" id="1.20.1250.20">
    <property type="entry name" value="MFS general substrate transporter like domains"/>
    <property type="match status" value="2"/>
</dbReference>
<feature type="transmembrane region" description="Helical" evidence="5">
    <location>
        <begin position="344"/>
        <end position="366"/>
    </location>
</feature>
<comment type="subcellular location">
    <subcellularLocation>
        <location evidence="1">Cell membrane</location>
        <topology evidence="1">Multi-pass membrane protein</topology>
    </subcellularLocation>
</comment>
<dbReference type="EMBL" id="PYHR01000002">
    <property type="protein sequence ID" value="PWD50884.1"/>
    <property type="molecule type" value="Genomic_DNA"/>
</dbReference>
<sequence length="409" mass="41847">MTVTPSAATPGRSAAIGGVLAMLALALALRAPIVAVPPVVTDLRDDLGVSASAVALLTSIPVLLFGLVTPVSSTLLRVLGLRTSGLLCLGGVVVGSVLRSGGSFALAIVGTLLIGAAISIGNLVVPVLIGRHYPMRTSSLMGAYTSTMNVGATAATATTAALAATHGWQLVTGAWGVLLGGIGLALWLAFAPREPRIATATGAPPPTSAVAPMWRNGTAWLLAATFACQSISFYTITTWLPTAMHESLGMDQAAAGWGASGFHIAGILGPLLVPLFLALVKPSDAVLVAVVGAFWAALPVGMLIAPQLWGVWVLAGGLAQGGYFAVVFLLVVRHTRTSDENRRMAAHVQTVGYCCAATGPVVMGWVHENVPGWSSMFAIVSGIMAVMILTGVAAARRPRPTLTVTEEPR</sequence>
<name>A0A2U1ZV89_9MICO</name>
<dbReference type="SUPFAM" id="SSF103473">
    <property type="entry name" value="MFS general substrate transporter"/>
    <property type="match status" value="1"/>
</dbReference>
<keyword evidence="8" id="KW-1185">Reference proteome</keyword>
<gene>
    <name evidence="7" type="ORF">C8046_09695</name>
</gene>
<evidence type="ECO:0000256" key="5">
    <source>
        <dbReference type="SAM" id="Phobius"/>
    </source>
</evidence>
<feature type="transmembrane region" description="Helical" evidence="5">
    <location>
        <begin position="46"/>
        <end position="67"/>
    </location>
</feature>
<keyword evidence="3 5" id="KW-1133">Transmembrane helix</keyword>
<dbReference type="GO" id="GO:0022857">
    <property type="term" value="F:transmembrane transporter activity"/>
    <property type="evidence" value="ECO:0007669"/>
    <property type="project" value="InterPro"/>
</dbReference>
<protein>
    <submittedName>
        <fullName evidence="7">MFS transporter</fullName>
    </submittedName>
</protein>
<evidence type="ECO:0000256" key="1">
    <source>
        <dbReference type="ARBA" id="ARBA00004651"/>
    </source>
</evidence>
<dbReference type="InterPro" id="IPR020846">
    <property type="entry name" value="MFS_dom"/>
</dbReference>
<dbReference type="InterPro" id="IPR036259">
    <property type="entry name" value="MFS_trans_sf"/>
</dbReference>
<feature type="transmembrane region" description="Helical" evidence="5">
    <location>
        <begin position="286"/>
        <end position="305"/>
    </location>
</feature>
<feature type="transmembrane region" description="Helical" evidence="5">
    <location>
        <begin position="79"/>
        <end position="98"/>
    </location>
</feature>
<comment type="caution">
    <text evidence="7">The sequence shown here is derived from an EMBL/GenBank/DDBJ whole genome shotgun (WGS) entry which is preliminary data.</text>
</comment>
<dbReference type="Proteomes" id="UP000245166">
    <property type="component" value="Unassembled WGS sequence"/>
</dbReference>
<feature type="transmembrane region" description="Helical" evidence="5">
    <location>
        <begin position="104"/>
        <end position="129"/>
    </location>
</feature>
<evidence type="ECO:0000256" key="2">
    <source>
        <dbReference type="ARBA" id="ARBA00022692"/>
    </source>
</evidence>
<dbReference type="OrthoDB" id="5317164at2"/>
<feature type="transmembrane region" description="Helical" evidence="5">
    <location>
        <begin position="372"/>
        <end position="395"/>
    </location>
</feature>
<feature type="transmembrane region" description="Helical" evidence="5">
    <location>
        <begin position="260"/>
        <end position="279"/>
    </location>
</feature>
<feature type="transmembrane region" description="Helical" evidence="5">
    <location>
        <begin position="219"/>
        <end position="240"/>
    </location>
</feature>
<accession>A0A2U1ZV89</accession>
<evidence type="ECO:0000313" key="7">
    <source>
        <dbReference type="EMBL" id="PWD50884.1"/>
    </source>
</evidence>
<keyword evidence="2 5" id="KW-0812">Transmembrane</keyword>
<organism evidence="7 8">
    <name type="scientific">Serinibacter arcticus</name>
    <dbReference type="NCBI Taxonomy" id="1655435"/>
    <lineage>
        <taxon>Bacteria</taxon>
        <taxon>Bacillati</taxon>
        <taxon>Actinomycetota</taxon>
        <taxon>Actinomycetes</taxon>
        <taxon>Micrococcales</taxon>
        <taxon>Beutenbergiaceae</taxon>
        <taxon>Serinibacter</taxon>
    </lineage>
</organism>
<feature type="domain" description="Major facilitator superfamily (MFS) profile" evidence="6">
    <location>
        <begin position="16"/>
        <end position="399"/>
    </location>
</feature>
<dbReference type="PANTHER" id="PTHR23523">
    <property type="match status" value="1"/>
</dbReference>
<dbReference type="RefSeq" id="WP_109229266.1">
    <property type="nucleotide sequence ID" value="NZ_PYHR01000002.1"/>
</dbReference>
<feature type="transmembrane region" description="Helical" evidence="5">
    <location>
        <begin position="311"/>
        <end position="332"/>
    </location>
</feature>
<evidence type="ECO:0000259" key="6">
    <source>
        <dbReference type="PROSITE" id="PS50850"/>
    </source>
</evidence>
<dbReference type="Pfam" id="PF07690">
    <property type="entry name" value="MFS_1"/>
    <property type="match status" value="1"/>
</dbReference>
<feature type="transmembrane region" description="Helical" evidence="5">
    <location>
        <begin position="170"/>
        <end position="190"/>
    </location>
</feature>
<dbReference type="PROSITE" id="PS50850">
    <property type="entry name" value="MFS"/>
    <property type="match status" value="1"/>
</dbReference>
<reference evidence="7 8" key="1">
    <citation type="submission" date="2018-03" db="EMBL/GenBank/DDBJ databases">
        <title>Genome assembly of novel Miniimonas species PCH200.</title>
        <authorList>
            <person name="Thakur V."/>
            <person name="Kumar V."/>
            <person name="Singh D."/>
        </authorList>
    </citation>
    <scope>NUCLEOTIDE SEQUENCE [LARGE SCALE GENOMIC DNA]</scope>
    <source>
        <strain evidence="7 8">PCH200</strain>
    </source>
</reference>
<evidence type="ECO:0000313" key="8">
    <source>
        <dbReference type="Proteomes" id="UP000245166"/>
    </source>
</evidence>
<dbReference type="AlphaFoldDB" id="A0A2U1ZV89"/>
<dbReference type="InterPro" id="IPR011701">
    <property type="entry name" value="MFS"/>
</dbReference>
<dbReference type="GO" id="GO:0005886">
    <property type="term" value="C:plasma membrane"/>
    <property type="evidence" value="ECO:0007669"/>
    <property type="project" value="UniProtKB-SubCell"/>
</dbReference>
<evidence type="ECO:0000256" key="3">
    <source>
        <dbReference type="ARBA" id="ARBA00022989"/>
    </source>
</evidence>
<evidence type="ECO:0000256" key="4">
    <source>
        <dbReference type="ARBA" id="ARBA00023136"/>
    </source>
</evidence>
<dbReference type="InterPro" id="IPR052524">
    <property type="entry name" value="MFS_Cyanate_Porter"/>
</dbReference>
<dbReference type="PANTHER" id="PTHR23523:SF2">
    <property type="entry name" value="2-NITROIMIDAZOLE TRANSPORTER"/>
    <property type="match status" value="1"/>
</dbReference>